<keyword evidence="3" id="KW-1185">Reference proteome</keyword>
<dbReference type="EMBL" id="KZ987925">
    <property type="protein sequence ID" value="RKP13886.1"/>
    <property type="molecule type" value="Genomic_DNA"/>
</dbReference>
<dbReference type="AlphaFoldDB" id="A0A4P9Y4I6"/>
<protein>
    <recommendedName>
        <fullName evidence="4">Protein kinase domain-containing protein</fullName>
    </recommendedName>
</protein>
<reference evidence="3" key="1">
    <citation type="journal article" date="2018" name="Nat. Microbiol.">
        <title>Leveraging single-cell genomics to expand the fungal tree of life.</title>
        <authorList>
            <person name="Ahrendt S.R."/>
            <person name="Quandt C.A."/>
            <person name="Ciobanu D."/>
            <person name="Clum A."/>
            <person name="Salamov A."/>
            <person name="Andreopoulos B."/>
            <person name="Cheng J.F."/>
            <person name="Woyke T."/>
            <person name="Pelin A."/>
            <person name="Henrissat B."/>
            <person name="Reynolds N.K."/>
            <person name="Benny G.L."/>
            <person name="Smith M.E."/>
            <person name="James T.Y."/>
            <person name="Grigoriev I.V."/>
        </authorList>
    </citation>
    <scope>NUCLEOTIDE SEQUENCE [LARGE SCALE GENOMIC DNA]</scope>
</reference>
<evidence type="ECO:0000313" key="2">
    <source>
        <dbReference type="EMBL" id="RKP13886.1"/>
    </source>
</evidence>
<sequence length="439" mass="49235">MILSTFPYLLPLFGVLLSCATSLGSAASLGETYNDCSQYQVSSKHPPGKFGILPLLEDFPKDDPNRLDHWSYCAQCAVLKALGSSRLADDDKVLSDCMNSELLGPSDTSSEELLYIRPTRMEEGRHVRYFLSQWRRVEDRPVMVHEMRKRRSAQMSLLSRTTFGRSIISMIRAYASDPSGVLQPLDILVNRKNHWVLLTEPFDGTVLTLTDSMRAKKNKLVLHPSSPTFDPKKLRKKFPTMTDSFLSTLFSPLFTTINKMNRAGVVHGNVSPITLVHTPALDGGPLPILKLGFFSHARYGQTQIREGRIKQTLVKSFRAGTPRCTPKGLLGKVSEAHLALYLAYDTYGLTASLQYTYVPNSLQSAPEEPSKFVDRTPSPKVIDELGPGHPLIALFQRVLDPKKWENNPINKASFLYPLVDQWTQYGKNGFAPSRLLMMQ</sequence>
<keyword evidence="1" id="KW-0732">Signal</keyword>
<feature type="signal peptide" evidence="1">
    <location>
        <begin position="1"/>
        <end position="26"/>
    </location>
</feature>
<dbReference type="Proteomes" id="UP000267251">
    <property type="component" value="Unassembled WGS sequence"/>
</dbReference>
<feature type="chain" id="PRO_5021029751" description="Protein kinase domain-containing protein" evidence="1">
    <location>
        <begin position="27"/>
        <end position="439"/>
    </location>
</feature>
<evidence type="ECO:0008006" key="4">
    <source>
        <dbReference type="Google" id="ProtNLM"/>
    </source>
</evidence>
<evidence type="ECO:0000256" key="1">
    <source>
        <dbReference type="SAM" id="SignalP"/>
    </source>
</evidence>
<name>A0A4P9Y4I6_9FUNG</name>
<proteinExistence type="predicted"/>
<accession>A0A4P9Y4I6</accession>
<gene>
    <name evidence="2" type="ORF">BJ684DRAFT_15757</name>
</gene>
<evidence type="ECO:0000313" key="3">
    <source>
        <dbReference type="Proteomes" id="UP000267251"/>
    </source>
</evidence>
<organism evidence="2 3">
    <name type="scientific">Piptocephalis cylindrospora</name>
    <dbReference type="NCBI Taxonomy" id="1907219"/>
    <lineage>
        <taxon>Eukaryota</taxon>
        <taxon>Fungi</taxon>
        <taxon>Fungi incertae sedis</taxon>
        <taxon>Zoopagomycota</taxon>
        <taxon>Zoopagomycotina</taxon>
        <taxon>Zoopagomycetes</taxon>
        <taxon>Zoopagales</taxon>
        <taxon>Piptocephalidaceae</taxon>
        <taxon>Piptocephalis</taxon>
    </lineage>
</organism>